<dbReference type="GO" id="GO:0004719">
    <property type="term" value="F:protein-L-isoaspartate (D-aspartate) O-methyltransferase activity"/>
    <property type="evidence" value="ECO:0007669"/>
    <property type="project" value="InterPro"/>
</dbReference>
<dbReference type="InterPro" id="IPR000682">
    <property type="entry name" value="PCMT"/>
</dbReference>
<dbReference type="Pfam" id="PF01135">
    <property type="entry name" value="PCMT"/>
    <property type="match status" value="1"/>
</dbReference>
<evidence type="ECO:0008006" key="5">
    <source>
        <dbReference type="Google" id="ProtNLM"/>
    </source>
</evidence>
<dbReference type="EMBL" id="QCYY01001877">
    <property type="protein sequence ID" value="ROT74588.1"/>
    <property type="molecule type" value="Genomic_DNA"/>
</dbReference>
<comment type="caution">
    <text evidence="3">The sequence shown here is derived from an EMBL/GenBank/DDBJ whole genome shotgun (WGS) entry which is preliminary data.</text>
</comment>
<organism evidence="3 4">
    <name type="scientific">Penaeus vannamei</name>
    <name type="common">Whiteleg shrimp</name>
    <name type="synonym">Litopenaeus vannamei</name>
    <dbReference type="NCBI Taxonomy" id="6689"/>
    <lineage>
        <taxon>Eukaryota</taxon>
        <taxon>Metazoa</taxon>
        <taxon>Ecdysozoa</taxon>
        <taxon>Arthropoda</taxon>
        <taxon>Crustacea</taxon>
        <taxon>Multicrustacea</taxon>
        <taxon>Malacostraca</taxon>
        <taxon>Eumalacostraca</taxon>
        <taxon>Eucarida</taxon>
        <taxon>Decapoda</taxon>
        <taxon>Dendrobranchiata</taxon>
        <taxon>Penaeoidea</taxon>
        <taxon>Penaeidae</taxon>
        <taxon>Penaeus</taxon>
    </lineage>
</organism>
<dbReference type="STRING" id="6689.A0A423TDN5"/>
<dbReference type="PANTHER" id="PTHR11579">
    <property type="entry name" value="PROTEIN-L-ISOASPARTATE O-METHYLTRANSFERASE"/>
    <property type="match status" value="1"/>
</dbReference>
<dbReference type="PANTHER" id="PTHR11579:SF9">
    <property type="entry name" value="PROTEIN-L-ISOASPARTATE O-METHYLTRANSFERASE"/>
    <property type="match status" value="1"/>
</dbReference>
<dbReference type="InterPro" id="IPR029063">
    <property type="entry name" value="SAM-dependent_MTases_sf"/>
</dbReference>
<dbReference type="OrthoDB" id="10257972at2759"/>
<evidence type="ECO:0000313" key="3">
    <source>
        <dbReference type="EMBL" id="ROT74588.1"/>
    </source>
</evidence>
<dbReference type="SUPFAM" id="SSF53335">
    <property type="entry name" value="S-adenosyl-L-methionine-dependent methyltransferases"/>
    <property type="match status" value="1"/>
</dbReference>
<reference evidence="3 4" key="2">
    <citation type="submission" date="2019-01" db="EMBL/GenBank/DDBJ databases">
        <title>The decoding of complex shrimp genome reveals the adaptation for benthos swimmer, frequently molting mechanism and breeding impact on genome.</title>
        <authorList>
            <person name="Sun Y."/>
            <person name="Gao Y."/>
            <person name="Yu Y."/>
        </authorList>
    </citation>
    <scope>NUCLEOTIDE SEQUENCE [LARGE SCALE GENOMIC DNA]</scope>
    <source>
        <tissue evidence="3">Muscle</tissue>
    </source>
</reference>
<comment type="similarity">
    <text evidence="1">Belongs to the methyltransferase superfamily. L-isoaspartyl/D-aspartyl protein methyltransferase family.</text>
</comment>
<keyword evidence="4" id="KW-1185">Reference proteome</keyword>
<proteinExistence type="inferred from homology"/>
<name>A0A423TDN5_PENVA</name>
<gene>
    <name evidence="3" type="ORF">C7M84_006923</name>
</gene>
<feature type="compositionally biased region" description="Basic and acidic residues" evidence="2">
    <location>
        <begin position="199"/>
        <end position="208"/>
    </location>
</feature>
<accession>A0A423TDN5</accession>
<sequence length="770" mass="84993">MSVVNRVISRRHVPFRRAGRPRHHFLPAEETFHVSPQVVSPKGRPTIQVRVNSKVLTAFVDTGGVNFPIKYTGEDSLGCVSVPSVVEVAKERRATQTLRIAPVHVVQTEFIEPKSGQFVSAAVARGLPESRAILVEGTNPKFIVPRSISAVQGRRTSVWVVNPDAKQRKLTQGTCIGFAEQVGAEQLVDVSAEGNVTGKEPRVKEDTVTHPSSTGHAGRDFSPEAAEFSQPKFTDATTQVHSLAEIDADELAPRSCKVMEGLQLAPGQSFLNLGSGTGYLSTMAGLILGPYGINHGVELHADVVSYGQERLEHFKKNSSAIDAFTFCDPQFVQGNCLCLPPDMRLYDRVYCGASCPESHENYMKGLINEGGILVMPLNDQLVKITRKGPSSWDVESLLPVSFSSLVMPDSSHPPSTVNLPTAELMDLQEICRQELRSILRTNIEKEHPNLVTAANRPVQRQQRNRDRRQICRIVVPYAPPVPFYESDDDPRMMSDEELEDRDDRDTLTKVTRLLDADDPYPSGKDCKGHWKHRKEDDETKEGPDENEGSGSPPSPVESYSTLMREKISLLPLPQALKLYLNYHRELQSRQQLAGHQEGFDNLPPLPSGTLLVQHPLHLPLGHLHHLLRPVNQGSSQDFSAGPHLPLSSPYPSPTLLSLPLSLPALLSPPTNLPHSLFLHLTLPSSPSSTQTSSPLLSLSHYSLPSPPFLSFPSSYPTLTLPALRILLKLLKSKLPPLSVEDNTRDWKIENVNRAPIINPPLQSDEVVRDP</sequence>
<feature type="region of interest" description="Disordered" evidence="2">
    <location>
        <begin position="482"/>
        <end position="558"/>
    </location>
</feature>
<dbReference type="Proteomes" id="UP000283509">
    <property type="component" value="Unassembled WGS sequence"/>
</dbReference>
<evidence type="ECO:0000256" key="1">
    <source>
        <dbReference type="ARBA" id="ARBA00005369"/>
    </source>
</evidence>
<protein>
    <recommendedName>
        <fullName evidence="5">Protein-L-isoaspartate O-methyltransferase domain-containing protein 1</fullName>
    </recommendedName>
</protein>
<dbReference type="AlphaFoldDB" id="A0A423TDN5"/>
<dbReference type="Gene3D" id="3.40.50.150">
    <property type="entry name" value="Vaccinia Virus protein VP39"/>
    <property type="match status" value="1"/>
</dbReference>
<feature type="compositionally biased region" description="Basic and acidic residues" evidence="2">
    <location>
        <begin position="501"/>
        <end position="515"/>
    </location>
</feature>
<feature type="region of interest" description="Disordered" evidence="2">
    <location>
        <begin position="195"/>
        <end position="224"/>
    </location>
</feature>
<evidence type="ECO:0000256" key="2">
    <source>
        <dbReference type="SAM" id="MobiDB-lite"/>
    </source>
</evidence>
<evidence type="ECO:0000313" key="4">
    <source>
        <dbReference type="Proteomes" id="UP000283509"/>
    </source>
</evidence>
<reference evidence="3 4" key="1">
    <citation type="submission" date="2018-04" db="EMBL/GenBank/DDBJ databases">
        <authorList>
            <person name="Zhang X."/>
            <person name="Yuan J."/>
            <person name="Li F."/>
            <person name="Xiang J."/>
        </authorList>
    </citation>
    <scope>NUCLEOTIDE SEQUENCE [LARGE SCALE GENOMIC DNA]</scope>
    <source>
        <tissue evidence="3">Muscle</tissue>
    </source>
</reference>
<feature type="compositionally biased region" description="Basic and acidic residues" evidence="2">
    <location>
        <begin position="524"/>
        <end position="543"/>
    </location>
</feature>
<dbReference type="GO" id="GO:0005737">
    <property type="term" value="C:cytoplasm"/>
    <property type="evidence" value="ECO:0007669"/>
    <property type="project" value="TreeGrafter"/>
</dbReference>